<organism evidence="4 5">
    <name type="scientific">Plantactinospora sonchi</name>
    <dbReference type="NCBI Taxonomy" id="1544735"/>
    <lineage>
        <taxon>Bacteria</taxon>
        <taxon>Bacillati</taxon>
        <taxon>Actinomycetota</taxon>
        <taxon>Actinomycetes</taxon>
        <taxon>Micromonosporales</taxon>
        <taxon>Micromonosporaceae</taxon>
        <taxon>Plantactinospora</taxon>
    </lineage>
</organism>
<evidence type="ECO:0000259" key="2">
    <source>
        <dbReference type="Pfam" id="PF04422"/>
    </source>
</evidence>
<dbReference type="RefSeq" id="WP_331212917.1">
    <property type="nucleotide sequence ID" value="NZ_JAZGQK010000003.1"/>
</dbReference>
<dbReference type="Pfam" id="PF04432">
    <property type="entry name" value="FrhB_FdhB_C"/>
    <property type="match status" value="1"/>
</dbReference>
<evidence type="ECO:0000259" key="3">
    <source>
        <dbReference type="Pfam" id="PF04432"/>
    </source>
</evidence>
<gene>
    <name evidence="4" type="ORF">V1633_04760</name>
</gene>
<dbReference type="Proteomes" id="UP001332243">
    <property type="component" value="Unassembled WGS sequence"/>
</dbReference>
<feature type="domain" description="Coenzyme F420 hydrogenase/dehydrogenase beta subunit N-terminal" evidence="2">
    <location>
        <begin position="101"/>
        <end position="174"/>
    </location>
</feature>
<name>A0ABU7RMU9_9ACTN</name>
<feature type="domain" description="Coenzyme F420 hydrogenase/dehydrogenase beta subunit C-terminal" evidence="3">
    <location>
        <begin position="188"/>
        <end position="350"/>
    </location>
</feature>
<dbReference type="PANTHER" id="PTHR31332">
    <property type="entry name" value="7-HYDROXYMETHYL CHLOROPHYLL A REDUCTASE, CHLOROPLASTIC"/>
    <property type="match status" value="1"/>
</dbReference>
<reference evidence="4 5" key="1">
    <citation type="submission" date="2024-01" db="EMBL/GenBank/DDBJ databases">
        <title>Genome insights into Plantactinospora sonchi sp. nov.</title>
        <authorList>
            <person name="Wang L."/>
        </authorList>
    </citation>
    <scope>NUCLEOTIDE SEQUENCE [LARGE SCALE GENOMIC DNA]</scope>
    <source>
        <strain evidence="4 5">NEAU-QY2</strain>
    </source>
</reference>
<comment type="caution">
    <text evidence="4">The sequence shown here is derived from an EMBL/GenBank/DDBJ whole genome shotgun (WGS) entry which is preliminary data.</text>
</comment>
<feature type="compositionally biased region" description="Polar residues" evidence="1">
    <location>
        <begin position="448"/>
        <end position="461"/>
    </location>
</feature>
<dbReference type="Pfam" id="PF04422">
    <property type="entry name" value="FrhB_FdhB_N"/>
    <property type="match status" value="1"/>
</dbReference>
<dbReference type="InterPro" id="IPR045220">
    <property type="entry name" value="FRHB/FDHB/HCAR-like"/>
</dbReference>
<protein>
    <submittedName>
        <fullName evidence="4">Coenzyme F420 hydrogenase/dehydrogenase, beta subunit C-terminal domain</fullName>
    </submittedName>
</protein>
<sequence>MRRPRTVHDVASGKLCTGCGVCAYLAPDEVRMVDVLDHGRRPLPITPVRNGNTAPAAAGSSGAAAALGCCPGAGLGHETRRPEPGEIAELRSAWGPVRAIWEGYAADPAIRYAGSSGGVATALAGHCLTGEGMAGVLHIGARADVPYLNETRLSRSPAELLANAGSRYAPASPCDRLDLVENAEGPCVFVGKPCDVAAVRMARRLRPELDRRLGLTIAIFCAGTPTTRGTLEMLDRLGVEDPTGLESVHYRGSGWPGAARARLTDDPPERRRELSYAESWGDILQKHRQWRCYLCPDHTGEFADVAVGDPWYRPTGDDPGQSLVLARTERGVRLVEAAIAAGALVLTPVAPTILPASQPNLLGARGAVWGRVTTLRAVGLPAPRFRHLPMAGIWWRHLSLAEKLRSTLGTLRRIGRKRLREPAVLTPYRPPAARSGSAAVPGPAGPNGSASAQTTGSPLSK</sequence>
<keyword evidence="5" id="KW-1185">Reference proteome</keyword>
<dbReference type="PANTHER" id="PTHR31332:SF0">
    <property type="entry name" value="7-HYDROXYMETHYL CHLOROPHYLL A REDUCTASE, CHLOROPLASTIC"/>
    <property type="match status" value="1"/>
</dbReference>
<proteinExistence type="predicted"/>
<accession>A0ABU7RMU9</accession>
<feature type="region of interest" description="Disordered" evidence="1">
    <location>
        <begin position="422"/>
        <end position="461"/>
    </location>
</feature>
<evidence type="ECO:0000256" key="1">
    <source>
        <dbReference type="SAM" id="MobiDB-lite"/>
    </source>
</evidence>
<dbReference type="EMBL" id="JAZGQK010000003">
    <property type="protein sequence ID" value="MEE6257803.1"/>
    <property type="molecule type" value="Genomic_DNA"/>
</dbReference>
<evidence type="ECO:0000313" key="5">
    <source>
        <dbReference type="Proteomes" id="UP001332243"/>
    </source>
</evidence>
<evidence type="ECO:0000313" key="4">
    <source>
        <dbReference type="EMBL" id="MEE6257803.1"/>
    </source>
</evidence>
<dbReference type="InterPro" id="IPR007516">
    <property type="entry name" value="Co_F420_Hydgase/DH_bsu_N"/>
</dbReference>
<dbReference type="InterPro" id="IPR007525">
    <property type="entry name" value="FrhB_FdhB_C"/>
</dbReference>